<dbReference type="Proteomes" id="UP000019140">
    <property type="component" value="Unassembled WGS sequence"/>
</dbReference>
<gene>
    <name evidence="2" type="ORF">ETSY2_05755</name>
</gene>
<evidence type="ECO:0000313" key="3">
    <source>
        <dbReference type="Proteomes" id="UP000019140"/>
    </source>
</evidence>
<dbReference type="InterPro" id="IPR039424">
    <property type="entry name" value="SBP_5"/>
</dbReference>
<dbReference type="GO" id="GO:0015833">
    <property type="term" value="P:peptide transport"/>
    <property type="evidence" value="ECO:0007669"/>
    <property type="project" value="TreeGrafter"/>
</dbReference>
<reference evidence="2 3" key="1">
    <citation type="journal article" date="2014" name="Nature">
        <title>An environmental bacterial taxon with a large and distinct metabolic repertoire.</title>
        <authorList>
            <person name="Wilson M.C."/>
            <person name="Mori T."/>
            <person name="Ruckert C."/>
            <person name="Uria A.R."/>
            <person name="Helf M.J."/>
            <person name="Takada K."/>
            <person name="Gernert C."/>
            <person name="Steffens U.A."/>
            <person name="Heycke N."/>
            <person name="Schmitt S."/>
            <person name="Rinke C."/>
            <person name="Helfrich E.J."/>
            <person name="Brachmann A.O."/>
            <person name="Gurgui C."/>
            <person name="Wakimoto T."/>
            <person name="Kracht M."/>
            <person name="Crusemann M."/>
            <person name="Hentschel U."/>
            <person name="Abe I."/>
            <person name="Matsunaga S."/>
            <person name="Kalinowski J."/>
            <person name="Takeyama H."/>
            <person name="Piel J."/>
        </authorList>
    </citation>
    <scope>NUCLEOTIDE SEQUENCE [LARGE SCALE GENOMIC DNA]</scope>
    <source>
        <strain evidence="3">TSY2</strain>
    </source>
</reference>
<keyword evidence="3" id="KW-1185">Reference proteome</keyword>
<sequence>MQADALKQGMKVISSQLPIDWLSVYMGGQYHIPGDPAYKAGVPWHDKRVRQALNMSINRGEMLDAIFQGKGKPVYVSCYDPTLEGWNPEWATKFESQYGYNPDKAKALLTEAGYPPGKLKIKVLGFQSPGEEELPQVAEALSLFFHDVGVETEVQIVDWARIRGMVRKKTAHDVIWPNLISIRPIQEWIRVSYYSKGPAHHYEDEFVDKKYLELTQTIDVETRDKLAREIGDYLFDQFPDIPLFWLFNEIVADPKVVANWTYPGTGGGRTTHFHLLKAAK</sequence>
<dbReference type="SUPFAM" id="SSF53850">
    <property type="entry name" value="Periplasmic binding protein-like II"/>
    <property type="match status" value="1"/>
</dbReference>
<feature type="domain" description="Solute-binding protein family 5" evidence="1">
    <location>
        <begin position="43"/>
        <end position="178"/>
    </location>
</feature>
<dbReference type="Gene3D" id="3.10.105.10">
    <property type="entry name" value="Dipeptide-binding Protein, Domain 3"/>
    <property type="match status" value="1"/>
</dbReference>
<dbReference type="EMBL" id="AZHX01000235">
    <property type="protein sequence ID" value="ETX08388.1"/>
    <property type="molecule type" value="Genomic_DNA"/>
</dbReference>
<proteinExistence type="predicted"/>
<accession>W4MDU8</accession>
<organism evidence="2 3">
    <name type="scientific">Candidatus Entotheonella gemina</name>
    <dbReference type="NCBI Taxonomy" id="1429439"/>
    <lineage>
        <taxon>Bacteria</taxon>
        <taxon>Pseudomonadati</taxon>
        <taxon>Nitrospinota/Tectimicrobiota group</taxon>
        <taxon>Candidatus Tectimicrobiota</taxon>
        <taxon>Candidatus Entotheonellia</taxon>
        <taxon>Candidatus Entotheonellales</taxon>
        <taxon>Candidatus Entotheonellaceae</taxon>
        <taxon>Candidatus Entotheonella</taxon>
    </lineage>
</organism>
<dbReference type="InterPro" id="IPR000914">
    <property type="entry name" value="SBP_5_dom"/>
</dbReference>
<evidence type="ECO:0000259" key="1">
    <source>
        <dbReference type="Pfam" id="PF00496"/>
    </source>
</evidence>
<name>W4MDU8_9BACT</name>
<dbReference type="GO" id="GO:1904680">
    <property type="term" value="F:peptide transmembrane transporter activity"/>
    <property type="evidence" value="ECO:0007669"/>
    <property type="project" value="TreeGrafter"/>
</dbReference>
<dbReference type="PANTHER" id="PTHR30290">
    <property type="entry name" value="PERIPLASMIC BINDING COMPONENT OF ABC TRANSPORTER"/>
    <property type="match status" value="1"/>
</dbReference>
<evidence type="ECO:0000313" key="2">
    <source>
        <dbReference type="EMBL" id="ETX08388.1"/>
    </source>
</evidence>
<comment type="caution">
    <text evidence="2">The sequence shown here is derived from an EMBL/GenBank/DDBJ whole genome shotgun (WGS) entry which is preliminary data.</text>
</comment>
<dbReference type="HOGENOM" id="CLU_992825_0_0_7"/>
<dbReference type="AlphaFoldDB" id="W4MDU8"/>
<dbReference type="Pfam" id="PF00496">
    <property type="entry name" value="SBP_bac_5"/>
    <property type="match status" value="1"/>
</dbReference>
<protein>
    <recommendedName>
        <fullName evidence="1">Solute-binding protein family 5 domain-containing protein</fullName>
    </recommendedName>
</protein>